<name>A0A850ESD3_9BACL</name>
<evidence type="ECO:0000313" key="2">
    <source>
        <dbReference type="Proteomes" id="UP000564806"/>
    </source>
</evidence>
<keyword evidence="2" id="KW-1185">Reference proteome</keyword>
<gene>
    <name evidence="1" type="ORF">HPT30_27535</name>
</gene>
<dbReference type="InterPro" id="IPR013078">
    <property type="entry name" value="His_Pase_superF_clade-1"/>
</dbReference>
<accession>A0A850ESD3</accession>
<dbReference type="SUPFAM" id="SSF53254">
    <property type="entry name" value="Phosphoglycerate mutase-like"/>
    <property type="match status" value="1"/>
</dbReference>
<evidence type="ECO:0000313" key="1">
    <source>
        <dbReference type="EMBL" id="NUU64108.1"/>
    </source>
</evidence>
<comment type="caution">
    <text evidence="1">The sequence shown here is derived from an EMBL/GenBank/DDBJ whole genome shotgun (WGS) entry which is preliminary data.</text>
</comment>
<dbReference type="Pfam" id="PF00300">
    <property type="entry name" value="His_Phos_1"/>
    <property type="match status" value="1"/>
</dbReference>
<protein>
    <submittedName>
        <fullName evidence="1">Histidine phosphatase family protein</fullName>
    </submittedName>
</protein>
<proteinExistence type="predicted"/>
<dbReference type="Gene3D" id="3.40.50.1240">
    <property type="entry name" value="Phosphoglycerate mutase-like"/>
    <property type="match status" value="1"/>
</dbReference>
<dbReference type="EMBL" id="JABWCS010000221">
    <property type="protein sequence ID" value="NUU64108.1"/>
    <property type="molecule type" value="Genomic_DNA"/>
</dbReference>
<organism evidence="1 2">
    <name type="scientific">Paenibacillus agri</name>
    <dbReference type="NCBI Taxonomy" id="2744309"/>
    <lineage>
        <taxon>Bacteria</taxon>
        <taxon>Bacillati</taxon>
        <taxon>Bacillota</taxon>
        <taxon>Bacilli</taxon>
        <taxon>Bacillales</taxon>
        <taxon>Paenibacillaceae</taxon>
        <taxon>Paenibacillus</taxon>
    </lineage>
</organism>
<dbReference type="InterPro" id="IPR029033">
    <property type="entry name" value="His_PPase_superfam"/>
</dbReference>
<sequence>MKIGLLRHFKVDLQTERTWMSAKQFNAWVDEYNVCGIQMPQAVNVLDGDWSRCLSSNLYRAAETAQTMYTGEIVITDQLREIDVRAFTKLPIKLPLSWWMVIGRLAWYGSHHSQQESRRETILRASSVIDQLEQAQNAATLLVTHGAFMKVLRKELLRRGYQGESFTVPKNGGLYTFEKSLTLGR</sequence>
<dbReference type="AlphaFoldDB" id="A0A850ESD3"/>
<reference evidence="1" key="1">
    <citation type="submission" date="2020-06" db="EMBL/GenBank/DDBJ databases">
        <title>Paenibacillus sp. nov., isolated from soil.</title>
        <authorList>
            <person name="Seo Y.L."/>
        </authorList>
    </citation>
    <scope>NUCLEOTIDE SEQUENCE [LARGE SCALE GENOMIC DNA]</scope>
    <source>
        <strain evidence="1">JW14</strain>
    </source>
</reference>
<dbReference type="Proteomes" id="UP000564806">
    <property type="component" value="Unassembled WGS sequence"/>
</dbReference>